<proteinExistence type="predicted"/>
<protein>
    <submittedName>
        <fullName evidence="2">DinB family protein</fullName>
    </submittedName>
</protein>
<reference evidence="3" key="1">
    <citation type="journal article" date="2019" name="Int. J. Syst. Evol. Microbiol.">
        <title>The Global Catalogue of Microorganisms (GCM) 10K type strain sequencing project: providing services to taxonomists for standard genome sequencing and annotation.</title>
        <authorList>
            <consortium name="The Broad Institute Genomics Platform"/>
            <consortium name="The Broad Institute Genome Sequencing Center for Infectious Disease"/>
            <person name="Wu L."/>
            <person name="Ma J."/>
        </authorList>
    </citation>
    <scope>NUCLEOTIDE SEQUENCE [LARGE SCALE GENOMIC DNA]</scope>
    <source>
        <strain evidence="3">R28</strain>
    </source>
</reference>
<keyword evidence="3" id="KW-1185">Reference proteome</keyword>
<feature type="domain" description="DinB-like" evidence="1">
    <location>
        <begin position="13"/>
        <end position="149"/>
    </location>
</feature>
<sequence length="157" mass="17887">MKESAIIYLYEVYREQTISLMTSVSEEQSNVIPDGFSNSLRWNFGHILVAQEQSMFNLGMDQSGEFPIEVMDAFKRGSSPKDWSVPPLTLDEIREQLQKQKERMKLTFSGRLGNPAANVMDLGQHRELKTLGDLFVGSLWHEGLHQGVIDSIKRSLK</sequence>
<dbReference type="Proteomes" id="UP001597383">
    <property type="component" value="Unassembled WGS sequence"/>
</dbReference>
<dbReference type="SUPFAM" id="SSF109854">
    <property type="entry name" value="DinB/YfiT-like putative metalloenzymes"/>
    <property type="match status" value="1"/>
</dbReference>
<dbReference type="InterPro" id="IPR024775">
    <property type="entry name" value="DinB-like"/>
</dbReference>
<name>A0ABW4VVP6_9BACI</name>
<dbReference type="InterPro" id="IPR034660">
    <property type="entry name" value="DinB/YfiT-like"/>
</dbReference>
<dbReference type="EMBL" id="JBHUHQ010000006">
    <property type="protein sequence ID" value="MFD2043244.1"/>
    <property type="molecule type" value="Genomic_DNA"/>
</dbReference>
<gene>
    <name evidence="2" type="ORF">ACFSJF_02965</name>
</gene>
<dbReference type="RefSeq" id="WP_377554972.1">
    <property type="nucleotide sequence ID" value="NZ_JBHUHQ010000006.1"/>
</dbReference>
<evidence type="ECO:0000259" key="1">
    <source>
        <dbReference type="Pfam" id="PF12867"/>
    </source>
</evidence>
<evidence type="ECO:0000313" key="3">
    <source>
        <dbReference type="Proteomes" id="UP001597383"/>
    </source>
</evidence>
<dbReference type="Pfam" id="PF12867">
    <property type="entry name" value="DinB_2"/>
    <property type="match status" value="1"/>
</dbReference>
<comment type="caution">
    <text evidence="2">The sequence shown here is derived from an EMBL/GenBank/DDBJ whole genome shotgun (WGS) entry which is preliminary data.</text>
</comment>
<dbReference type="Gene3D" id="1.20.120.450">
    <property type="entry name" value="dinb family like domain"/>
    <property type="match status" value="1"/>
</dbReference>
<organism evidence="2 3">
    <name type="scientific">Ornithinibacillus salinisoli</name>
    <dbReference type="NCBI Taxonomy" id="1848459"/>
    <lineage>
        <taxon>Bacteria</taxon>
        <taxon>Bacillati</taxon>
        <taxon>Bacillota</taxon>
        <taxon>Bacilli</taxon>
        <taxon>Bacillales</taxon>
        <taxon>Bacillaceae</taxon>
        <taxon>Ornithinibacillus</taxon>
    </lineage>
</organism>
<evidence type="ECO:0000313" key="2">
    <source>
        <dbReference type="EMBL" id="MFD2043244.1"/>
    </source>
</evidence>
<accession>A0ABW4VVP6</accession>